<evidence type="ECO:0000313" key="1">
    <source>
        <dbReference type="EMBL" id="EME71218.1"/>
    </source>
</evidence>
<reference evidence="1 2" key="1">
    <citation type="journal article" date="2014" name="Genome Announc.">
        <title>Draft Genome Sequence of Magnetospirillum sp. Strain SO-1, a Freshwater Magnetotactic Bacterium Isolated from the Ol'khovka River, Russia.</title>
        <authorList>
            <person name="Grouzdev D.S."/>
            <person name="Dziuba M.V."/>
            <person name="Sukhacheva M.S."/>
            <person name="Mardanov A.V."/>
            <person name="Beletskiy A.V."/>
            <person name="Kuznetsov B.B."/>
            <person name="Skryabin K.G."/>
        </authorList>
    </citation>
    <scope>NUCLEOTIDE SEQUENCE [LARGE SCALE GENOMIC DNA]</scope>
    <source>
        <strain evidence="1 2">SO-1</strain>
    </source>
</reference>
<evidence type="ECO:0000313" key="2">
    <source>
        <dbReference type="Proteomes" id="UP000011744"/>
    </source>
</evidence>
<organism evidence="1 2">
    <name type="scientific">Paramagnetospirillum caucaseum</name>
    <dbReference type="NCBI Taxonomy" id="1244869"/>
    <lineage>
        <taxon>Bacteria</taxon>
        <taxon>Pseudomonadati</taxon>
        <taxon>Pseudomonadota</taxon>
        <taxon>Alphaproteobacteria</taxon>
        <taxon>Rhodospirillales</taxon>
        <taxon>Magnetospirillaceae</taxon>
        <taxon>Paramagnetospirillum</taxon>
    </lineage>
</organism>
<name>M3AEG6_9PROT</name>
<dbReference type="EMBL" id="AONQ01000008">
    <property type="protein sequence ID" value="EME71218.1"/>
    <property type="molecule type" value="Genomic_DNA"/>
</dbReference>
<keyword evidence="2" id="KW-1185">Reference proteome</keyword>
<dbReference type="AlphaFoldDB" id="M3AEG6"/>
<dbReference type="STRING" id="1244869.H261_04750"/>
<dbReference type="Proteomes" id="UP000011744">
    <property type="component" value="Unassembled WGS sequence"/>
</dbReference>
<protein>
    <submittedName>
        <fullName evidence="1">Uncharacterized protein</fullName>
    </submittedName>
</protein>
<gene>
    <name evidence="1" type="ORF">H261_04750</name>
</gene>
<proteinExistence type="predicted"/>
<dbReference type="PATRIC" id="fig|1244869.3.peg.955"/>
<accession>M3AEG6</accession>
<comment type="caution">
    <text evidence="1">The sequence shown here is derived from an EMBL/GenBank/DDBJ whole genome shotgun (WGS) entry which is preliminary data.</text>
</comment>
<dbReference type="RefSeq" id="WP_008614891.1">
    <property type="nucleotide sequence ID" value="NZ_AONQ01000008.1"/>
</dbReference>
<sequence length="43" mass="5053">MAFDLDKFRAGFGATMARIRSQLDEFDRARDEMHRRIQAFCAT</sequence>